<keyword evidence="2" id="KW-1185">Reference proteome</keyword>
<dbReference type="Proteomes" id="UP001519293">
    <property type="component" value="Unassembled WGS sequence"/>
</dbReference>
<comment type="caution">
    <text evidence="1">The sequence shown here is derived from an EMBL/GenBank/DDBJ whole genome shotgun (WGS) entry which is preliminary data.</text>
</comment>
<accession>A0ABS4RBL8</accession>
<reference evidence="1 2" key="1">
    <citation type="submission" date="2021-03" db="EMBL/GenBank/DDBJ databases">
        <title>Genomic Encyclopedia of Type Strains, Phase IV (KMG-IV): sequencing the most valuable type-strain genomes for metagenomic binning, comparative biology and taxonomic classification.</title>
        <authorList>
            <person name="Goeker M."/>
        </authorList>
    </citation>
    <scope>NUCLEOTIDE SEQUENCE [LARGE SCALE GENOMIC DNA]</scope>
    <source>
        <strain evidence="1 2">DSM 26675</strain>
    </source>
</reference>
<sequence length="69" mass="7568">MFADLLVDQLRNYTGVIVEVAVADGLFEGIIRSVTAGVIEFTEIITGYEQQTRPVVIPLSSVSFIRVPI</sequence>
<organism evidence="1 2">
    <name type="scientific">Cytobacillus eiseniae</name>
    <dbReference type="NCBI Taxonomy" id="762947"/>
    <lineage>
        <taxon>Bacteria</taxon>
        <taxon>Bacillati</taxon>
        <taxon>Bacillota</taxon>
        <taxon>Bacilli</taxon>
        <taxon>Bacillales</taxon>
        <taxon>Bacillaceae</taxon>
        <taxon>Cytobacillus</taxon>
    </lineage>
</organism>
<evidence type="ECO:0008006" key="3">
    <source>
        <dbReference type="Google" id="ProtNLM"/>
    </source>
</evidence>
<protein>
    <recommendedName>
        <fullName evidence="3">DUF2642 domain-containing protein</fullName>
    </recommendedName>
</protein>
<proteinExistence type="predicted"/>
<dbReference type="EMBL" id="JAGIKZ010000002">
    <property type="protein sequence ID" value="MBP2240291.1"/>
    <property type="molecule type" value="Genomic_DNA"/>
</dbReference>
<dbReference type="RefSeq" id="WP_066393943.1">
    <property type="nucleotide sequence ID" value="NZ_JAGIKZ010000002.1"/>
</dbReference>
<evidence type="ECO:0000313" key="2">
    <source>
        <dbReference type="Proteomes" id="UP001519293"/>
    </source>
</evidence>
<name>A0ABS4RBL8_9BACI</name>
<evidence type="ECO:0000313" key="1">
    <source>
        <dbReference type="EMBL" id="MBP2240291.1"/>
    </source>
</evidence>
<gene>
    <name evidence="1" type="ORF">J2Z40_000844</name>
</gene>